<dbReference type="PANTHER" id="PTHR43537">
    <property type="entry name" value="TRANSCRIPTIONAL REGULATOR, GNTR FAMILY"/>
    <property type="match status" value="1"/>
</dbReference>
<evidence type="ECO:0000313" key="6">
    <source>
        <dbReference type="Proteomes" id="UP001220530"/>
    </source>
</evidence>
<proteinExistence type="predicted"/>
<dbReference type="Pfam" id="PF07729">
    <property type="entry name" value="FCD"/>
    <property type="match status" value="1"/>
</dbReference>
<keyword evidence="3" id="KW-0804">Transcription</keyword>
<dbReference type="SUPFAM" id="SSF48008">
    <property type="entry name" value="GntR ligand-binding domain-like"/>
    <property type="match status" value="1"/>
</dbReference>
<dbReference type="InterPro" id="IPR008920">
    <property type="entry name" value="TF_FadR/GntR_C"/>
</dbReference>
<evidence type="ECO:0000256" key="1">
    <source>
        <dbReference type="ARBA" id="ARBA00023015"/>
    </source>
</evidence>
<feature type="domain" description="GntR C-terminal" evidence="4">
    <location>
        <begin position="21"/>
        <end position="142"/>
    </location>
</feature>
<gene>
    <name evidence="5" type="ORF">PSQ19_16150</name>
</gene>
<evidence type="ECO:0000256" key="3">
    <source>
        <dbReference type="ARBA" id="ARBA00023163"/>
    </source>
</evidence>
<organism evidence="5 6">
    <name type="scientific">Devosia algicola</name>
    <dbReference type="NCBI Taxonomy" id="3026418"/>
    <lineage>
        <taxon>Bacteria</taxon>
        <taxon>Pseudomonadati</taxon>
        <taxon>Pseudomonadota</taxon>
        <taxon>Alphaproteobacteria</taxon>
        <taxon>Hyphomicrobiales</taxon>
        <taxon>Devosiaceae</taxon>
        <taxon>Devosia</taxon>
    </lineage>
</organism>
<accession>A0ABY7YLS3</accession>
<evidence type="ECO:0000313" key="5">
    <source>
        <dbReference type="EMBL" id="WDR02167.1"/>
    </source>
</evidence>
<dbReference type="SMART" id="SM00895">
    <property type="entry name" value="FCD"/>
    <property type="match status" value="1"/>
</dbReference>
<protein>
    <submittedName>
        <fullName evidence="5">FCD domain-containing protein</fullName>
    </submittedName>
</protein>
<reference evidence="5 6" key="1">
    <citation type="submission" date="2023-02" db="EMBL/GenBank/DDBJ databases">
        <title>Devosia algicola sp. nov., isolated from the phycosphere of marine algae.</title>
        <authorList>
            <person name="Kim J.M."/>
            <person name="Lee J.K."/>
            <person name="Choi B.J."/>
            <person name="Bayburt H."/>
            <person name="Jeon C.O."/>
        </authorList>
    </citation>
    <scope>NUCLEOTIDE SEQUENCE [LARGE SCALE GENOMIC DNA]</scope>
    <source>
        <strain evidence="5 6">G20-9</strain>
    </source>
</reference>
<dbReference type="Proteomes" id="UP001220530">
    <property type="component" value="Chromosome"/>
</dbReference>
<keyword evidence="1" id="KW-0805">Transcription regulation</keyword>
<dbReference type="RefSeq" id="WP_282218574.1">
    <property type="nucleotide sequence ID" value="NZ_CP118246.1"/>
</dbReference>
<dbReference type="Gene3D" id="1.20.120.530">
    <property type="entry name" value="GntR ligand-binding domain-like"/>
    <property type="match status" value="1"/>
</dbReference>
<evidence type="ECO:0000259" key="4">
    <source>
        <dbReference type="SMART" id="SM00895"/>
    </source>
</evidence>
<name>A0ABY7YLS3_9HYPH</name>
<sequence length="165" mass="17967">MDPEVVKWRLAVDQDVSFILSLCDVRMIIEPAAAARAAKFAVPEQLVRMSDALERMAIAKSANSYTSADMEFHATILEAAGNELLLQLGSALDAALIASRRVTLAIDNSAVDTIDIHRKILEAISDKQPDVARESMEKLISITSSHVMAALSRKAVVEEQQYSAV</sequence>
<keyword evidence="6" id="KW-1185">Reference proteome</keyword>
<dbReference type="PANTHER" id="PTHR43537:SF44">
    <property type="entry name" value="GNTR FAMILY REGULATORY PROTEIN"/>
    <property type="match status" value="1"/>
</dbReference>
<keyword evidence="2" id="KW-0238">DNA-binding</keyword>
<dbReference type="EMBL" id="CP118246">
    <property type="protein sequence ID" value="WDR02167.1"/>
    <property type="molecule type" value="Genomic_DNA"/>
</dbReference>
<dbReference type="InterPro" id="IPR011711">
    <property type="entry name" value="GntR_C"/>
</dbReference>
<evidence type="ECO:0000256" key="2">
    <source>
        <dbReference type="ARBA" id="ARBA00023125"/>
    </source>
</evidence>